<comment type="subcellular location">
    <subcellularLocation>
        <location evidence="1">Secreted</location>
    </subcellularLocation>
</comment>
<comment type="similarity">
    <text evidence="2">Belongs to the PBP/GOBP family.</text>
</comment>
<dbReference type="InterPro" id="IPR036728">
    <property type="entry name" value="PBP_GOBP_sf"/>
</dbReference>
<evidence type="ECO:0000313" key="7">
    <source>
        <dbReference type="EMBL" id="KAL1378438.1"/>
    </source>
</evidence>
<organism evidence="7 8">
    <name type="scientific">Culex pipiens pipiens</name>
    <name type="common">Northern house mosquito</name>
    <dbReference type="NCBI Taxonomy" id="38569"/>
    <lineage>
        <taxon>Eukaryota</taxon>
        <taxon>Metazoa</taxon>
        <taxon>Ecdysozoa</taxon>
        <taxon>Arthropoda</taxon>
        <taxon>Hexapoda</taxon>
        <taxon>Insecta</taxon>
        <taxon>Pterygota</taxon>
        <taxon>Neoptera</taxon>
        <taxon>Endopterygota</taxon>
        <taxon>Diptera</taxon>
        <taxon>Nematocera</taxon>
        <taxon>Culicoidea</taxon>
        <taxon>Culicidae</taxon>
        <taxon>Culicinae</taxon>
        <taxon>Culicini</taxon>
        <taxon>Culex</taxon>
        <taxon>Culex</taxon>
    </lineage>
</organism>
<gene>
    <name evidence="7" type="ORF">pipiens_015584</name>
</gene>
<dbReference type="InterPro" id="IPR006170">
    <property type="entry name" value="PBP/GOBP"/>
</dbReference>
<evidence type="ECO:0000256" key="5">
    <source>
        <dbReference type="ARBA" id="ARBA00023157"/>
    </source>
</evidence>
<keyword evidence="8" id="KW-1185">Reference proteome</keyword>
<keyword evidence="3" id="KW-0964">Secreted</keyword>
<keyword evidence="4 6" id="KW-0732">Signal</keyword>
<sequence>MGFVTRIALLLVLVAVVTPQTIKTLVDECKKSVPISAELEKSFLELKFPPEEKTTHCLFNCIGEMLQLFDSKTGANLKNIRVLLMAHEEDLTEDHRKCVSEAEKKVAGEEECLMAYRVYKCFEEDFGAVMKKESEKAAATTEEGEE</sequence>
<dbReference type="Proteomes" id="UP001562425">
    <property type="component" value="Unassembled WGS sequence"/>
</dbReference>
<reference evidence="7 8" key="1">
    <citation type="submission" date="2024-05" db="EMBL/GenBank/DDBJ databases">
        <title>Culex pipiens pipiens assembly and annotation.</title>
        <authorList>
            <person name="Alout H."/>
            <person name="Durand T."/>
        </authorList>
    </citation>
    <scope>NUCLEOTIDE SEQUENCE [LARGE SCALE GENOMIC DNA]</scope>
    <source>
        <strain evidence="7">HA-2024</strain>
        <tissue evidence="7">Whole body</tissue>
    </source>
</reference>
<dbReference type="AlphaFoldDB" id="A0ABD1CPV0"/>
<feature type="chain" id="PRO_5044744649" evidence="6">
    <location>
        <begin position="20"/>
        <end position="146"/>
    </location>
</feature>
<evidence type="ECO:0000256" key="2">
    <source>
        <dbReference type="ARBA" id="ARBA00008098"/>
    </source>
</evidence>
<dbReference type="CDD" id="cd23992">
    <property type="entry name" value="PBP_GOBP"/>
    <property type="match status" value="1"/>
</dbReference>
<accession>A0ABD1CPV0</accession>
<dbReference type="SUPFAM" id="SSF47565">
    <property type="entry name" value="Insect pheromone/odorant-binding proteins"/>
    <property type="match status" value="1"/>
</dbReference>
<dbReference type="GO" id="GO:0005576">
    <property type="term" value="C:extracellular region"/>
    <property type="evidence" value="ECO:0007669"/>
    <property type="project" value="UniProtKB-SubCell"/>
</dbReference>
<name>A0ABD1CPV0_CULPP</name>
<keyword evidence="5" id="KW-1015">Disulfide bond</keyword>
<dbReference type="PANTHER" id="PTHR11857">
    <property type="entry name" value="ODORANT BINDING PROTEIN-RELATED"/>
    <property type="match status" value="1"/>
</dbReference>
<dbReference type="Pfam" id="PF01395">
    <property type="entry name" value="PBP_GOBP"/>
    <property type="match status" value="1"/>
</dbReference>
<proteinExistence type="inferred from homology"/>
<evidence type="ECO:0000256" key="4">
    <source>
        <dbReference type="ARBA" id="ARBA00022729"/>
    </source>
</evidence>
<dbReference type="PANTHER" id="PTHR11857:SF46">
    <property type="entry name" value="GENERAL ODORANT-BINDING PROTEIN 99A-RELATED"/>
    <property type="match status" value="1"/>
</dbReference>
<evidence type="ECO:0000256" key="6">
    <source>
        <dbReference type="SAM" id="SignalP"/>
    </source>
</evidence>
<evidence type="ECO:0000256" key="3">
    <source>
        <dbReference type="ARBA" id="ARBA00022525"/>
    </source>
</evidence>
<protein>
    <submittedName>
        <fullName evidence="7">Uncharacterized protein</fullName>
    </submittedName>
</protein>
<dbReference type="EMBL" id="JBEHCU010010309">
    <property type="protein sequence ID" value="KAL1378438.1"/>
    <property type="molecule type" value="Genomic_DNA"/>
</dbReference>
<evidence type="ECO:0000256" key="1">
    <source>
        <dbReference type="ARBA" id="ARBA00004613"/>
    </source>
</evidence>
<comment type="caution">
    <text evidence="7">The sequence shown here is derived from an EMBL/GenBank/DDBJ whole genome shotgun (WGS) entry which is preliminary data.</text>
</comment>
<evidence type="ECO:0000313" key="8">
    <source>
        <dbReference type="Proteomes" id="UP001562425"/>
    </source>
</evidence>
<dbReference type="SMART" id="SM00708">
    <property type="entry name" value="PhBP"/>
    <property type="match status" value="1"/>
</dbReference>
<dbReference type="Gene3D" id="1.10.238.20">
    <property type="entry name" value="Pheromone/general odorant binding protein domain"/>
    <property type="match status" value="1"/>
</dbReference>
<feature type="signal peptide" evidence="6">
    <location>
        <begin position="1"/>
        <end position="19"/>
    </location>
</feature>